<evidence type="ECO:0000313" key="2">
    <source>
        <dbReference type="EMBL" id="JAB69849.1"/>
    </source>
</evidence>
<reference evidence="2" key="1">
    <citation type="journal article" date="2015" name="Sci. Rep.">
        <title>Tissue- and time-dependent transcription in Ixodes ricinus salivary glands and midguts when blood feeding on the vertebrate host.</title>
        <authorList>
            <person name="Kotsyfakis M."/>
            <person name="Schwarz A."/>
            <person name="Erhart J."/>
            <person name="Ribeiro J.M."/>
        </authorList>
    </citation>
    <scope>NUCLEOTIDE SEQUENCE</scope>
    <source>
        <tissue evidence="2">Salivary gland and midgut</tissue>
    </source>
</reference>
<sequence>MAAQLSTVLCIMAAALIQLPDAQSRTTQPTRYDAARELSEKFDEKYYLVQRSHSIDRKMGNSASCVSVLKLAPVYGQSAITVQVSIQANRYSDPVTNKEWKMLAYTPAGSGVKYMIRTTDANTAAELYNQELVFSDHVSCRVLVHTADGDKHCQLWVHYRAVTGSVPRGCQQAYERHCVTTHKIFQPECLQ</sequence>
<dbReference type="EMBL" id="GANP01014619">
    <property type="protein sequence ID" value="JAB69849.1"/>
    <property type="molecule type" value="mRNA"/>
</dbReference>
<dbReference type="GO" id="GO:0030682">
    <property type="term" value="P:symbiont-mediated perturbation of host defenses"/>
    <property type="evidence" value="ECO:0007669"/>
    <property type="project" value="InterPro"/>
</dbReference>
<name>V5GZI0_IXORI</name>
<keyword evidence="1" id="KW-0732">Signal</keyword>
<dbReference type="GO" id="GO:0043176">
    <property type="term" value="F:amine binding"/>
    <property type="evidence" value="ECO:0007669"/>
    <property type="project" value="InterPro"/>
</dbReference>
<dbReference type="InterPro" id="IPR002970">
    <property type="entry name" value="Tick_his-bd"/>
</dbReference>
<dbReference type="Gene3D" id="2.40.128.20">
    <property type="match status" value="1"/>
</dbReference>
<dbReference type="AlphaFoldDB" id="V5GZI0"/>
<feature type="chain" id="PRO_5004734420" evidence="1">
    <location>
        <begin position="25"/>
        <end position="191"/>
    </location>
</feature>
<dbReference type="InterPro" id="IPR012674">
    <property type="entry name" value="Calycin"/>
</dbReference>
<dbReference type="SUPFAM" id="SSF50814">
    <property type="entry name" value="Lipocalins"/>
    <property type="match status" value="1"/>
</dbReference>
<protein>
    <submittedName>
        <fullName evidence="2">Putative conserved secreted protein</fullName>
    </submittedName>
</protein>
<feature type="signal peptide" evidence="1">
    <location>
        <begin position="1"/>
        <end position="24"/>
    </location>
</feature>
<proteinExistence type="evidence at transcript level"/>
<evidence type="ECO:0000256" key="1">
    <source>
        <dbReference type="SAM" id="SignalP"/>
    </source>
</evidence>
<accession>V5GZI0</accession>
<dbReference type="Pfam" id="PF02098">
    <property type="entry name" value="His_binding"/>
    <property type="match status" value="1"/>
</dbReference>
<organism evidence="2">
    <name type="scientific">Ixodes ricinus</name>
    <name type="common">Common tick</name>
    <name type="synonym">Acarus ricinus</name>
    <dbReference type="NCBI Taxonomy" id="34613"/>
    <lineage>
        <taxon>Eukaryota</taxon>
        <taxon>Metazoa</taxon>
        <taxon>Ecdysozoa</taxon>
        <taxon>Arthropoda</taxon>
        <taxon>Chelicerata</taxon>
        <taxon>Arachnida</taxon>
        <taxon>Acari</taxon>
        <taxon>Parasitiformes</taxon>
        <taxon>Ixodida</taxon>
        <taxon>Ixodoidea</taxon>
        <taxon>Ixodidae</taxon>
        <taxon>Ixodinae</taxon>
        <taxon>Ixodes</taxon>
    </lineage>
</organism>